<sequence>MAMSADGKIAPPHRRFVAFGSRRDHANLLALRATADAVMCGARTVDSAPVTLDAGGAAYEQRRLRAGLARQNLRIVVSGCGSVDLRAAVFQHQVSPVIVLASGQAPKSRLARLERLANCVKVCGEKSVSLDQALGWLRREWAVKRLLCEGGGELNFELLRLGLVDELHLTLCPRVIGGRDAP</sequence>
<reference evidence="5" key="1">
    <citation type="submission" date="2018-05" db="EMBL/GenBank/DDBJ databases">
        <authorList>
            <person name="Lanie J.A."/>
            <person name="Ng W.-L."/>
            <person name="Kazmierczak K.M."/>
            <person name="Andrzejewski T.M."/>
            <person name="Davidsen T.M."/>
            <person name="Wayne K.J."/>
            <person name="Tettelin H."/>
            <person name="Glass J.I."/>
            <person name="Rusch D."/>
            <person name="Podicherti R."/>
            <person name="Tsui H.-C.T."/>
            <person name="Winkler M.E."/>
        </authorList>
    </citation>
    <scope>NUCLEOTIDE SEQUENCE</scope>
</reference>
<accession>A0A382F1F4</accession>
<dbReference type="Gene3D" id="3.40.430.10">
    <property type="entry name" value="Dihydrofolate Reductase, subunit A"/>
    <property type="match status" value="1"/>
</dbReference>
<name>A0A382F1F4_9ZZZZ</name>
<dbReference type="GO" id="GO:0009231">
    <property type="term" value="P:riboflavin biosynthetic process"/>
    <property type="evidence" value="ECO:0007669"/>
    <property type="project" value="InterPro"/>
</dbReference>
<dbReference type="InterPro" id="IPR024072">
    <property type="entry name" value="DHFR-like_dom_sf"/>
</dbReference>
<keyword evidence="2" id="KW-0521">NADP</keyword>
<dbReference type="Pfam" id="PF01872">
    <property type="entry name" value="RibD_C"/>
    <property type="match status" value="1"/>
</dbReference>
<dbReference type="GO" id="GO:0008703">
    <property type="term" value="F:5-amino-6-(5-phosphoribosylamino)uracil reductase activity"/>
    <property type="evidence" value="ECO:0007669"/>
    <property type="project" value="InterPro"/>
</dbReference>
<dbReference type="PANTHER" id="PTHR38011">
    <property type="entry name" value="DIHYDROFOLATE REDUCTASE FAMILY PROTEIN (AFU_ORTHOLOGUE AFUA_8G06820)"/>
    <property type="match status" value="1"/>
</dbReference>
<evidence type="ECO:0000313" key="5">
    <source>
        <dbReference type="EMBL" id="SVB56810.1"/>
    </source>
</evidence>
<protein>
    <recommendedName>
        <fullName evidence="4">Bacterial bifunctional deaminase-reductase C-terminal domain-containing protein</fullName>
    </recommendedName>
</protein>
<evidence type="ECO:0000256" key="2">
    <source>
        <dbReference type="ARBA" id="ARBA00022857"/>
    </source>
</evidence>
<evidence type="ECO:0000256" key="1">
    <source>
        <dbReference type="ARBA" id="ARBA00005104"/>
    </source>
</evidence>
<dbReference type="InterPro" id="IPR050765">
    <property type="entry name" value="Riboflavin_Biosynth_HTPR"/>
</dbReference>
<evidence type="ECO:0000256" key="3">
    <source>
        <dbReference type="ARBA" id="ARBA00023002"/>
    </source>
</evidence>
<keyword evidence="3" id="KW-0560">Oxidoreductase</keyword>
<evidence type="ECO:0000259" key="4">
    <source>
        <dbReference type="Pfam" id="PF01872"/>
    </source>
</evidence>
<feature type="domain" description="Bacterial bifunctional deaminase-reductase C-terminal" evidence="4">
    <location>
        <begin position="1"/>
        <end position="181"/>
    </location>
</feature>
<feature type="non-terminal residue" evidence="5">
    <location>
        <position position="182"/>
    </location>
</feature>
<dbReference type="PANTHER" id="PTHR38011:SF7">
    <property type="entry name" value="2,5-DIAMINO-6-RIBOSYLAMINO-4(3H)-PYRIMIDINONE 5'-PHOSPHATE REDUCTASE"/>
    <property type="match status" value="1"/>
</dbReference>
<dbReference type="SUPFAM" id="SSF53597">
    <property type="entry name" value="Dihydrofolate reductase-like"/>
    <property type="match status" value="1"/>
</dbReference>
<dbReference type="InterPro" id="IPR002734">
    <property type="entry name" value="RibDG_C"/>
</dbReference>
<dbReference type="AlphaFoldDB" id="A0A382F1F4"/>
<gene>
    <name evidence="5" type="ORF">METZ01_LOCUS209664</name>
</gene>
<organism evidence="5">
    <name type="scientific">marine metagenome</name>
    <dbReference type="NCBI Taxonomy" id="408172"/>
    <lineage>
        <taxon>unclassified sequences</taxon>
        <taxon>metagenomes</taxon>
        <taxon>ecological metagenomes</taxon>
    </lineage>
</organism>
<dbReference type="EMBL" id="UINC01047485">
    <property type="protein sequence ID" value="SVB56810.1"/>
    <property type="molecule type" value="Genomic_DNA"/>
</dbReference>
<proteinExistence type="predicted"/>
<comment type="pathway">
    <text evidence="1">Cofactor biosynthesis; riboflavin biosynthesis.</text>
</comment>